<evidence type="ECO:0000256" key="1">
    <source>
        <dbReference type="SAM" id="SignalP"/>
    </source>
</evidence>
<sequence length="128" mass="13961">MKVLICCIAIVAVASALHLPRAIKLDGPKCGLMANKPVFGKRTSAAGANVICEMCLDLVEIAEMYEDCDEEYVEDKLDAKCDSYLHSGVIDDLCRGLVDGLYKFVKGETDKNPAKVCTKLLKSDCHYA</sequence>
<keyword evidence="1" id="KW-0732">Signal</keyword>
<name>A0A1I7ZBS6_9BILA</name>
<keyword evidence="2" id="KW-1185">Reference proteome</keyword>
<dbReference type="AlphaFoldDB" id="A0A1I7ZBS6"/>
<accession>A0A1I7ZBS6</accession>
<feature type="chain" id="PRO_5009313235" evidence="1">
    <location>
        <begin position="17"/>
        <end position="128"/>
    </location>
</feature>
<reference evidence="3" key="1">
    <citation type="submission" date="2016-11" db="UniProtKB">
        <authorList>
            <consortium name="WormBaseParasite"/>
        </authorList>
    </citation>
    <scope>IDENTIFICATION</scope>
</reference>
<evidence type="ECO:0000313" key="2">
    <source>
        <dbReference type="Proteomes" id="UP000095287"/>
    </source>
</evidence>
<dbReference type="Proteomes" id="UP000095287">
    <property type="component" value="Unplaced"/>
</dbReference>
<dbReference type="WBParaSite" id="L893_g2482.t1">
    <property type="protein sequence ID" value="L893_g2482.t1"/>
    <property type="gene ID" value="L893_g2482"/>
</dbReference>
<proteinExistence type="predicted"/>
<protein>
    <submittedName>
        <fullName evidence="3">Saposin B-type domain-containing protein</fullName>
    </submittedName>
</protein>
<feature type="signal peptide" evidence="1">
    <location>
        <begin position="1"/>
        <end position="16"/>
    </location>
</feature>
<dbReference type="SUPFAM" id="SSF47862">
    <property type="entry name" value="Saposin"/>
    <property type="match status" value="1"/>
</dbReference>
<dbReference type="Gene3D" id="1.10.225.10">
    <property type="entry name" value="Saposin-like"/>
    <property type="match status" value="1"/>
</dbReference>
<evidence type="ECO:0000313" key="3">
    <source>
        <dbReference type="WBParaSite" id="L893_g2482.t1"/>
    </source>
</evidence>
<dbReference type="InterPro" id="IPR011001">
    <property type="entry name" value="Saposin-like"/>
</dbReference>
<organism evidence="2 3">
    <name type="scientific">Steinernema glaseri</name>
    <dbReference type="NCBI Taxonomy" id="37863"/>
    <lineage>
        <taxon>Eukaryota</taxon>
        <taxon>Metazoa</taxon>
        <taxon>Ecdysozoa</taxon>
        <taxon>Nematoda</taxon>
        <taxon>Chromadorea</taxon>
        <taxon>Rhabditida</taxon>
        <taxon>Tylenchina</taxon>
        <taxon>Panagrolaimomorpha</taxon>
        <taxon>Strongyloidoidea</taxon>
        <taxon>Steinernematidae</taxon>
        <taxon>Steinernema</taxon>
    </lineage>
</organism>